<accession>A0A7J0D991</accession>
<comment type="caution">
    <text evidence="2">The sequence shown here is derived from an EMBL/GenBank/DDBJ whole genome shotgun (WGS) entry which is preliminary data.</text>
</comment>
<sequence length="926" mass="102493">MNGKVCRKVSWFGSSAGTGGRNGIRSGPGAMDPLDGESPMLHSLGSDWCIAFHPLLGQLGRTRLASIGHWNEWFSFPYERNGDEPGKGLNKSFRGWIRFRAHRVRMDAICFGQLVSSFPLGEPDMETNKVELSGGRLFGDNERNRGSEGESLLLMGQHRIGGEQEQGTKKMGSRMELIGSRVRSQALETKMEISSLLVPSKTSHSQGEMKAQGELFDSLLPGRWGAMRTNIWGFSPVDRVETMGGECLCPGLSLLEALESGTGPDGAGEERCSTGPALLVIQSMETMRDHLLFIQVFTSVGSMVLLPMPLPLEIQGDRDRDQMLALSFPHSRKQGSETMLDRDSFHLEKKKELAQPRMELPPFHSMQRQWRPFVHSFRQEFTVGDGFKKDAGGLVEQPPLAVPGSQSKALKEHGEWPDNPYYFHSRGSAQEESFLDSVRRQFANRRWVRTTRGPSRRLVKIEDLERLGESDPEIMANNASHRGSHQKDPGCTCCSRNKPSIYHPGSGDTDPQPQSQSQPRVADARPLYSVSPPVLNLPAVPEPVDHYEEEIRRKPPAVPAVSLAPAPMNQIVPYVPPQPSDPLMEKISRLERAVNKLSGDKRKLGFVKQGPTESFTDFITRWRAQAAQVQKRPSEEDQIAMGQAAQPFPNQNQPQFSQKTQAARAPQQDNRQTQQAQQQQQGQVSYQQGQRGTGSETSQKTGPTTRRVHSVTASDEQVDGRSGTEGDVDPLRAETDAQSIALRIDIWYTGIAERMDFSKVIRPPIVMDPLTQPWYISRLASLTKIKLELLALGYPDTIACASLLLAVRASALLVTVLTELYWASVTKALVHKRGTRRVNEMAFRFGPTGETDLDSQGTTQLRLFCLAKQSSIAGEPVLSGESLTRITGLSKGDRPILSSPRGEEDKNAKPACQVTPSELLGIRVLS</sequence>
<feature type="compositionally biased region" description="Low complexity" evidence="1">
    <location>
        <begin position="646"/>
        <end position="656"/>
    </location>
</feature>
<dbReference type="Proteomes" id="UP000585474">
    <property type="component" value="Unassembled WGS sequence"/>
</dbReference>
<evidence type="ECO:0000256" key="1">
    <source>
        <dbReference type="SAM" id="MobiDB-lite"/>
    </source>
</evidence>
<feature type="compositionally biased region" description="Basic and acidic residues" evidence="1">
    <location>
        <begin position="718"/>
        <end position="732"/>
    </location>
</feature>
<keyword evidence="3" id="KW-1185">Reference proteome</keyword>
<feature type="region of interest" description="Disordered" evidence="1">
    <location>
        <begin position="889"/>
        <end position="911"/>
    </location>
</feature>
<name>A0A7J0D991_9ERIC</name>
<dbReference type="AlphaFoldDB" id="A0A7J0D991"/>
<organism evidence="2 3">
    <name type="scientific">Actinidia rufa</name>
    <dbReference type="NCBI Taxonomy" id="165716"/>
    <lineage>
        <taxon>Eukaryota</taxon>
        <taxon>Viridiplantae</taxon>
        <taxon>Streptophyta</taxon>
        <taxon>Embryophyta</taxon>
        <taxon>Tracheophyta</taxon>
        <taxon>Spermatophyta</taxon>
        <taxon>Magnoliopsida</taxon>
        <taxon>eudicotyledons</taxon>
        <taxon>Gunneridae</taxon>
        <taxon>Pentapetalae</taxon>
        <taxon>asterids</taxon>
        <taxon>Ericales</taxon>
        <taxon>Actinidiaceae</taxon>
        <taxon>Actinidia</taxon>
    </lineage>
</organism>
<feature type="region of interest" description="Disordered" evidence="1">
    <location>
        <begin position="646"/>
        <end position="732"/>
    </location>
</feature>
<proteinExistence type="predicted"/>
<gene>
    <name evidence="2" type="ORF">Acr_00g0004530</name>
</gene>
<evidence type="ECO:0000313" key="2">
    <source>
        <dbReference type="EMBL" id="GFS28897.1"/>
    </source>
</evidence>
<feature type="compositionally biased region" description="Polar residues" evidence="1">
    <location>
        <begin position="693"/>
        <end position="704"/>
    </location>
</feature>
<feature type="compositionally biased region" description="Low complexity" evidence="1">
    <location>
        <begin position="667"/>
        <end position="690"/>
    </location>
</feature>
<evidence type="ECO:0000313" key="3">
    <source>
        <dbReference type="Proteomes" id="UP000585474"/>
    </source>
</evidence>
<dbReference type="OrthoDB" id="1990071at2759"/>
<reference evidence="3" key="1">
    <citation type="submission" date="2019-07" db="EMBL/GenBank/DDBJ databases">
        <title>De Novo Assembly of kiwifruit Actinidia rufa.</title>
        <authorList>
            <person name="Sugita-Konishi S."/>
            <person name="Sato K."/>
            <person name="Mori E."/>
            <person name="Abe Y."/>
            <person name="Kisaki G."/>
            <person name="Hamano K."/>
            <person name="Suezawa K."/>
            <person name="Otani M."/>
            <person name="Fukuda T."/>
            <person name="Manabe T."/>
            <person name="Gomi K."/>
            <person name="Tabuchi M."/>
            <person name="Akimitsu K."/>
            <person name="Kataoka I."/>
        </authorList>
    </citation>
    <scope>NUCLEOTIDE SEQUENCE [LARGE SCALE GENOMIC DNA]</scope>
    <source>
        <strain evidence="3">cv. Fuchu</strain>
    </source>
</reference>
<feature type="region of interest" description="Disordered" evidence="1">
    <location>
        <begin position="475"/>
        <end position="523"/>
    </location>
</feature>
<dbReference type="EMBL" id="BJWL01000060">
    <property type="protein sequence ID" value="GFS28897.1"/>
    <property type="molecule type" value="Genomic_DNA"/>
</dbReference>
<protein>
    <submittedName>
        <fullName evidence="2">Uncharacterized protein</fullName>
    </submittedName>
</protein>